<reference evidence="3" key="1">
    <citation type="journal article" date="2013" name="Science">
        <title>The Amborella genome and the evolution of flowering plants.</title>
        <authorList>
            <consortium name="Amborella Genome Project"/>
        </authorList>
    </citation>
    <scope>NUCLEOTIDE SEQUENCE [LARGE SCALE GENOMIC DNA]</scope>
</reference>
<dbReference type="Gramene" id="ERN07479">
    <property type="protein sequence ID" value="ERN07479"/>
    <property type="gene ID" value="AMTR_s00019p00255980"/>
</dbReference>
<evidence type="ECO:0000256" key="1">
    <source>
        <dbReference type="SAM" id="MobiDB-lite"/>
    </source>
</evidence>
<evidence type="ECO:0000313" key="2">
    <source>
        <dbReference type="EMBL" id="ERN07479.1"/>
    </source>
</evidence>
<dbReference type="AlphaFoldDB" id="W1PIC4"/>
<sequence length="177" mass="19391">MGTEVLRPQDCLRDSMRVPVSPFQRRRAPGGGNPNWNLKRAPKKKSQFDSSNKAKDNQAKNLVMGQVTILKRGQPLIPAKDQRSPQKPALLGRDPIVSSTEFLGPDPAMVPKKIGLTDLKEALSSGFKCHDVYAGSGFSVSPSPSALPLPSFSRKKSLFPTIDDSATKDLRRLLKLE</sequence>
<keyword evidence="3" id="KW-1185">Reference proteome</keyword>
<name>W1PIC4_AMBTC</name>
<accession>W1PIC4</accession>
<dbReference type="InterPro" id="IPR028322">
    <property type="entry name" value="PNRC-like_rgn"/>
</dbReference>
<dbReference type="HOGENOM" id="CLU_079218_0_0_1"/>
<dbReference type="OrthoDB" id="770116at2759"/>
<proteinExistence type="predicted"/>
<dbReference type="OMA" id="CLREPQA"/>
<protein>
    <submittedName>
        <fullName evidence="2">Uncharacterized protein</fullName>
    </submittedName>
</protein>
<dbReference type="KEGG" id="atr:18435699"/>
<gene>
    <name evidence="2" type="ORF">AMTR_s00019p00255980</name>
</gene>
<dbReference type="PANTHER" id="PTHR33670">
    <property type="entry name" value="SPLICING FACTOR, PROLINE- AND GLUTAMINE-RICH-LIKE"/>
    <property type="match status" value="1"/>
</dbReference>
<dbReference type="Proteomes" id="UP000017836">
    <property type="component" value="Unassembled WGS sequence"/>
</dbReference>
<dbReference type="EMBL" id="KI393807">
    <property type="protein sequence ID" value="ERN07479.1"/>
    <property type="molecule type" value="Genomic_DNA"/>
</dbReference>
<feature type="region of interest" description="Disordered" evidence="1">
    <location>
        <begin position="74"/>
        <end position="93"/>
    </location>
</feature>
<dbReference type="PANTHER" id="PTHR33670:SF1">
    <property type="entry name" value="OS09G0416300 PROTEIN"/>
    <property type="match status" value="1"/>
</dbReference>
<feature type="region of interest" description="Disordered" evidence="1">
    <location>
        <begin position="1"/>
        <end position="56"/>
    </location>
</feature>
<dbReference type="eggNOG" id="ENOG502S65G">
    <property type="taxonomic scope" value="Eukaryota"/>
</dbReference>
<dbReference type="Pfam" id="PF15365">
    <property type="entry name" value="PNRC"/>
    <property type="match status" value="1"/>
</dbReference>
<dbReference type="STRING" id="13333.W1PIC4"/>
<organism evidence="2 3">
    <name type="scientific">Amborella trichopoda</name>
    <dbReference type="NCBI Taxonomy" id="13333"/>
    <lineage>
        <taxon>Eukaryota</taxon>
        <taxon>Viridiplantae</taxon>
        <taxon>Streptophyta</taxon>
        <taxon>Embryophyta</taxon>
        <taxon>Tracheophyta</taxon>
        <taxon>Spermatophyta</taxon>
        <taxon>Magnoliopsida</taxon>
        <taxon>Amborellales</taxon>
        <taxon>Amborellaceae</taxon>
        <taxon>Amborella</taxon>
    </lineage>
</organism>
<evidence type="ECO:0000313" key="3">
    <source>
        <dbReference type="Proteomes" id="UP000017836"/>
    </source>
</evidence>
<dbReference type="GO" id="GO:0016071">
    <property type="term" value="P:mRNA metabolic process"/>
    <property type="evidence" value="ECO:0007669"/>
    <property type="project" value="UniProtKB-ARBA"/>
</dbReference>